<sequence>MESEELILRKLMVVIKDACVRPIPSDEYLVKRIQDRMESFDSLRVGGENSELHLSNFASPVCFSADEEVQADYRLEDLSLSQIDDCIDELIQKMADSL</sequence>
<comment type="caution">
    <text evidence="1">The sequence shown here is derived from an EMBL/GenBank/DDBJ whole genome shotgun (WGS) entry which is preliminary data.</text>
</comment>
<proteinExistence type="predicted"/>
<dbReference type="RefSeq" id="WP_111610358.1">
    <property type="nucleotide sequence ID" value="NZ_QLLK01000002.1"/>
</dbReference>
<name>A0A327PNW2_9BACT</name>
<protein>
    <submittedName>
        <fullName evidence="1">Uncharacterized protein</fullName>
    </submittedName>
</protein>
<keyword evidence="2" id="KW-1185">Reference proteome</keyword>
<dbReference type="EMBL" id="QLLK01000002">
    <property type="protein sequence ID" value="RAI94025.1"/>
    <property type="molecule type" value="Genomic_DNA"/>
</dbReference>
<reference evidence="1 2" key="1">
    <citation type="submission" date="2018-06" db="EMBL/GenBank/DDBJ databases">
        <title>Genomic Encyclopedia of Archaeal and Bacterial Type Strains, Phase II (KMG-II): from individual species to whole genera.</title>
        <authorList>
            <person name="Goeker M."/>
        </authorList>
    </citation>
    <scope>NUCLEOTIDE SEQUENCE [LARGE SCALE GENOMIC DNA]</scope>
    <source>
        <strain evidence="1 2">DSM 23446</strain>
    </source>
</reference>
<dbReference type="AlphaFoldDB" id="A0A327PNW2"/>
<dbReference type="OrthoDB" id="826338at2"/>
<organism evidence="1 2">
    <name type="scientific">Algoriphagus yeomjeoni</name>
    <dbReference type="NCBI Taxonomy" id="291403"/>
    <lineage>
        <taxon>Bacteria</taxon>
        <taxon>Pseudomonadati</taxon>
        <taxon>Bacteroidota</taxon>
        <taxon>Cytophagia</taxon>
        <taxon>Cytophagales</taxon>
        <taxon>Cyclobacteriaceae</taxon>
        <taxon>Algoriphagus</taxon>
    </lineage>
</organism>
<evidence type="ECO:0000313" key="1">
    <source>
        <dbReference type="EMBL" id="RAI94025.1"/>
    </source>
</evidence>
<accession>A0A327PNW2</accession>
<gene>
    <name evidence="1" type="ORF">LV83_00931</name>
</gene>
<dbReference type="Proteomes" id="UP000249610">
    <property type="component" value="Unassembled WGS sequence"/>
</dbReference>
<evidence type="ECO:0000313" key="2">
    <source>
        <dbReference type="Proteomes" id="UP000249610"/>
    </source>
</evidence>